<dbReference type="GO" id="GO:0000155">
    <property type="term" value="F:phosphorelay sensor kinase activity"/>
    <property type="evidence" value="ECO:0007669"/>
    <property type="project" value="InterPro"/>
</dbReference>
<dbReference type="InterPro" id="IPR036890">
    <property type="entry name" value="HATPase_C_sf"/>
</dbReference>
<dbReference type="SMART" id="SM00304">
    <property type="entry name" value="HAMP"/>
    <property type="match status" value="1"/>
</dbReference>
<dbReference type="SUPFAM" id="SSF55874">
    <property type="entry name" value="ATPase domain of HSP90 chaperone/DNA topoisomerase II/histidine kinase"/>
    <property type="match status" value="1"/>
</dbReference>
<name>A0A7C5LZK7_9PROT</name>
<feature type="domain" description="Histidine kinase" evidence="9">
    <location>
        <begin position="329"/>
        <end position="472"/>
    </location>
</feature>
<evidence type="ECO:0000256" key="4">
    <source>
        <dbReference type="ARBA" id="ARBA00022553"/>
    </source>
</evidence>
<keyword evidence="7" id="KW-0902">Two-component regulatory system</keyword>
<reference evidence="11" key="1">
    <citation type="journal article" date="2020" name="mSystems">
        <title>Genome- and Community-Level Interaction Insights into Carbon Utilization and Element Cycling Functions of Hydrothermarchaeota in Hydrothermal Sediment.</title>
        <authorList>
            <person name="Zhou Z."/>
            <person name="Liu Y."/>
            <person name="Xu W."/>
            <person name="Pan J."/>
            <person name="Luo Z.H."/>
            <person name="Li M."/>
        </authorList>
    </citation>
    <scope>NUCLEOTIDE SEQUENCE [LARGE SCALE GENOMIC DNA]</scope>
    <source>
        <strain evidence="11">HyVt-485</strain>
    </source>
</reference>
<keyword evidence="8" id="KW-0812">Transmembrane</keyword>
<dbReference type="InterPro" id="IPR025919">
    <property type="entry name" value="Stimulus_sens_dom"/>
</dbReference>
<dbReference type="PROSITE" id="PS50109">
    <property type="entry name" value="HIS_KIN"/>
    <property type="match status" value="1"/>
</dbReference>
<keyword evidence="8" id="KW-0472">Membrane</keyword>
<dbReference type="PANTHER" id="PTHR45436:SF5">
    <property type="entry name" value="SENSOR HISTIDINE KINASE TRCS"/>
    <property type="match status" value="1"/>
</dbReference>
<comment type="subcellular location">
    <subcellularLocation>
        <location evidence="2">Membrane</location>
    </subcellularLocation>
</comment>
<keyword evidence="6" id="KW-0418">Kinase</keyword>
<comment type="catalytic activity">
    <reaction evidence="1">
        <text>ATP + protein L-histidine = ADP + protein N-phospho-L-histidine.</text>
        <dbReference type="EC" id="2.7.13.3"/>
    </reaction>
</comment>
<evidence type="ECO:0000313" key="11">
    <source>
        <dbReference type="EMBL" id="HHL43073.1"/>
    </source>
</evidence>
<accession>A0A7C5LZK7</accession>
<sequence>MRNTKAQVSAKAPVRLRDLRSKRKSRLRRFVGFSSLARVIFISNLVGLMILIIGALTLNQFSRGLINAKVENLKSQTRLITNLLGDQATGLGAVAKLDENAARQIMRRIDLPDKARVRLYDKSGILVADSDLLDDSVEVGVLDPIVPEDETIEEKEEWWVRLQNWLDKKVNDLPVYKKHRLSKQRHLERDIKTALLGDTIASEQYENDKLLVAVTMPVKRVQDVQGAVVFETHDVDTILASQRRGLTPIILIAVLASILSSLALTLFIALPVRKLARAAEQVRRSSDKRNAIPDLSGRGDEIGDLSVVLRDMTEGLYNRIDDIANFAADVAHEIKNPLTSLRSASETLRIAKSKDDRDRMLDIIEKDVSRMTRLITDISKASRMDAALAKESAEPLDLRQFLDDMADLYNHTFKQDGLKVLVEPPDDGDEEEPLIVRALENSLGQVIRNLIDNALTFSPKGEAASVRLKAVR</sequence>
<protein>
    <recommendedName>
        <fullName evidence="3">histidine kinase</fullName>
        <ecNumber evidence="3">2.7.13.3</ecNumber>
    </recommendedName>
</protein>
<dbReference type="Gene3D" id="3.30.565.10">
    <property type="entry name" value="Histidine kinase-like ATPase, C-terminal domain"/>
    <property type="match status" value="1"/>
</dbReference>
<dbReference type="InterPro" id="IPR003660">
    <property type="entry name" value="HAMP_dom"/>
</dbReference>
<dbReference type="Proteomes" id="UP000885830">
    <property type="component" value="Unassembled WGS sequence"/>
</dbReference>
<dbReference type="InterPro" id="IPR025908">
    <property type="entry name" value="Sensor_TM1"/>
</dbReference>
<evidence type="ECO:0000256" key="8">
    <source>
        <dbReference type="SAM" id="Phobius"/>
    </source>
</evidence>
<proteinExistence type="predicted"/>
<dbReference type="Pfam" id="PF13756">
    <property type="entry name" value="Stimulus_sens_1"/>
    <property type="match status" value="1"/>
</dbReference>
<evidence type="ECO:0000256" key="5">
    <source>
        <dbReference type="ARBA" id="ARBA00022679"/>
    </source>
</evidence>
<dbReference type="PANTHER" id="PTHR45436">
    <property type="entry name" value="SENSOR HISTIDINE KINASE YKOH"/>
    <property type="match status" value="1"/>
</dbReference>
<dbReference type="PROSITE" id="PS50885">
    <property type="entry name" value="HAMP"/>
    <property type="match status" value="1"/>
</dbReference>
<comment type="caution">
    <text evidence="11">The sequence shown here is derived from an EMBL/GenBank/DDBJ whole genome shotgun (WGS) entry which is preliminary data.</text>
</comment>
<evidence type="ECO:0000256" key="3">
    <source>
        <dbReference type="ARBA" id="ARBA00012438"/>
    </source>
</evidence>
<keyword evidence="8" id="KW-1133">Transmembrane helix</keyword>
<evidence type="ECO:0000259" key="9">
    <source>
        <dbReference type="PROSITE" id="PS50109"/>
    </source>
</evidence>
<dbReference type="Pfam" id="PF00512">
    <property type="entry name" value="HisKA"/>
    <property type="match status" value="1"/>
</dbReference>
<evidence type="ECO:0000256" key="2">
    <source>
        <dbReference type="ARBA" id="ARBA00004370"/>
    </source>
</evidence>
<evidence type="ECO:0000256" key="7">
    <source>
        <dbReference type="ARBA" id="ARBA00023012"/>
    </source>
</evidence>
<feature type="transmembrane region" description="Helical" evidence="8">
    <location>
        <begin position="249"/>
        <end position="270"/>
    </location>
</feature>
<dbReference type="AlphaFoldDB" id="A0A7C5LZK7"/>
<dbReference type="Pfam" id="PF13755">
    <property type="entry name" value="Sensor_TM1"/>
    <property type="match status" value="1"/>
</dbReference>
<evidence type="ECO:0000259" key="10">
    <source>
        <dbReference type="PROSITE" id="PS50885"/>
    </source>
</evidence>
<dbReference type="Gene3D" id="1.10.287.130">
    <property type="match status" value="1"/>
</dbReference>
<evidence type="ECO:0000256" key="1">
    <source>
        <dbReference type="ARBA" id="ARBA00000085"/>
    </source>
</evidence>
<feature type="non-terminal residue" evidence="11">
    <location>
        <position position="472"/>
    </location>
</feature>
<evidence type="ECO:0000256" key="6">
    <source>
        <dbReference type="ARBA" id="ARBA00022777"/>
    </source>
</evidence>
<feature type="domain" description="HAMP" evidence="10">
    <location>
        <begin position="266"/>
        <end position="321"/>
    </location>
</feature>
<dbReference type="InterPro" id="IPR003661">
    <property type="entry name" value="HisK_dim/P_dom"/>
</dbReference>
<keyword evidence="4" id="KW-0597">Phosphoprotein</keyword>
<gene>
    <name evidence="11" type="ORF">ENJ42_05600</name>
</gene>
<dbReference type="SUPFAM" id="SSF47384">
    <property type="entry name" value="Homodimeric domain of signal transducing histidine kinase"/>
    <property type="match status" value="1"/>
</dbReference>
<dbReference type="InterPro" id="IPR005467">
    <property type="entry name" value="His_kinase_dom"/>
</dbReference>
<dbReference type="InterPro" id="IPR050428">
    <property type="entry name" value="TCS_sensor_his_kinase"/>
</dbReference>
<dbReference type="InterPro" id="IPR036097">
    <property type="entry name" value="HisK_dim/P_sf"/>
</dbReference>
<dbReference type="Gene3D" id="6.10.340.10">
    <property type="match status" value="1"/>
</dbReference>
<dbReference type="EC" id="2.7.13.3" evidence="3"/>
<keyword evidence="5" id="KW-0808">Transferase</keyword>
<feature type="transmembrane region" description="Helical" evidence="8">
    <location>
        <begin position="30"/>
        <end position="56"/>
    </location>
</feature>
<dbReference type="EMBL" id="DRMJ01000285">
    <property type="protein sequence ID" value="HHL43073.1"/>
    <property type="molecule type" value="Genomic_DNA"/>
</dbReference>
<organism evidence="11">
    <name type="scientific">Hellea balneolensis</name>
    <dbReference type="NCBI Taxonomy" id="287478"/>
    <lineage>
        <taxon>Bacteria</taxon>
        <taxon>Pseudomonadati</taxon>
        <taxon>Pseudomonadota</taxon>
        <taxon>Alphaproteobacteria</taxon>
        <taxon>Maricaulales</taxon>
        <taxon>Robiginitomaculaceae</taxon>
        <taxon>Hellea</taxon>
    </lineage>
</organism>
<dbReference type="SMART" id="SM00388">
    <property type="entry name" value="HisKA"/>
    <property type="match status" value="1"/>
</dbReference>
<dbReference type="GO" id="GO:0016020">
    <property type="term" value="C:membrane"/>
    <property type="evidence" value="ECO:0007669"/>
    <property type="project" value="UniProtKB-SubCell"/>
</dbReference>
<dbReference type="CDD" id="cd00082">
    <property type="entry name" value="HisKA"/>
    <property type="match status" value="1"/>
</dbReference>